<feature type="domain" description="Transcription factor IIIC putative zinc-finger" evidence="1">
    <location>
        <begin position="507"/>
        <end position="577"/>
    </location>
</feature>
<dbReference type="EMBL" id="BDGX01000019">
    <property type="protein sequence ID" value="GAV49943.1"/>
    <property type="molecule type" value="Genomic_DNA"/>
</dbReference>
<name>A0A1Q3A2T7_ZYGRO</name>
<dbReference type="Pfam" id="PF12660">
    <property type="entry name" value="zf-TFIIIC"/>
    <property type="match status" value="1"/>
</dbReference>
<evidence type="ECO:0000313" key="3">
    <source>
        <dbReference type="Proteomes" id="UP000187013"/>
    </source>
</evidence>
<proteinExistence type="predicted"/>
<dbReference type="eggNOG" id="ENOG502RFBH">
    <property type="taxonomic scope" value="Eukaryota"/>
</dbReference>
<protein>
    <recommendedName>
        <fullName evidence="1">Transcription factor IIIC putative zinc-finger domain-containing protein</fullName>
    </recommendedName>
</protein>
<reference evidence="2 3" key="1">
    <citation type="submission" date="2016-08" db="EMBL/GenBank/DDBJ databases">
        <title>Draft genome sequence of allopolyploid Zygosaccharomyces rouxii.</title>
        <authorList>
            <person name="Watanabe J."/>
            <person name="Uehara K."/>
            <person name="Mogi Y."/>
            <person name="Tsukioka Y."/>
        </authorList>
    </citation>
    <scope>NUCLEOTIDE SEQUENCE [LARGE SCALE GENOMIC DNA]</scope>
    <source>
        <strain evidence="2 3">NBRC 110957</strain>
    </source>
</reference>
<dbReference type="Proteomes" id="UP000187013">
    <property type="component" value="Unassembled WGS sequence"/>
</dbReference>
<dbReference type="AlphaFoldDB" id="A0A1Q3A2T7"/>
<dbReference type="OrthoDB" id="6021743at2759"/>
<dbReference type="InterPro" id="IPR011044">
    <property type="entry name" value="Quino_amine_DH_bsu"/>
</dbReference>
<organism evidence="2 3">
    <name type="scientific">Zygosaccharomyces rouxii</name>
    <dbReference type="NCBI Taxonomy" id="4956"/>
    <lineage>
        <taxon>Eukaryota</taxon>
        <taxon>Fungi</taxon>
        <taxon>Dikarya</taxon>
        <taxon>Ascomycota</taxon>
        <taxon>Saccharomycotina</taxon>
        <taxon>Saccharomycetes</taxon>
        <taxon>Saccharomycetales</taxon>
        <taxon>Saccharomycetaceae</taxon>
        <taxon>Zygosaccharomyces</taxon>
    </lineage>
</organism>
<sequence>MKLLRDLVINRREFQDWHHNLHWGRDGSLYMTTYPEICIGQPIFRKDVENTSKNLFHVKDHALEYSNKFEFDHATMNSLLNSQPVSHAKLCKPSPVDSLLAILTNNLNVLIFKDQRLLASLDEGDKSVERRSYHSLQWSPDGNYIVVGNEASELVVFKLERTNDEELSYCVTQCVQLNEGENWVTHICWEQDAIVAALDDNSAYAVDVAKGYEVTQVKSPCRFKIVDVKIVGVCVLITAAGHFYCLEPVTQKSRSLKLGPGDEFYIIPLLQEPNCVILISDRTSCKVKFDDELTIVPDHRVSPHLERKFKKWSTISNEFGKYEATMLIHGVELSPDGYSVAIAYSMERISTRYRIVSERQFNITFIPLFESWQISKKAIGLAWYQTYQIYRCTLPVVTNDTSDSILNKQVYDLHMDFKTYLSVFMNDNQLNKLRFFNFIEDKPSIDLFRRAIFEFAITRKLDLENPLDKACVQSLANVLGTESPVEVGALEMQSDFITESFDFNQNNDPTVIVSEQNHAWRRCAVTLLPILTTKVKVCPISNQRVIDIKRDTFNNYGWFTKTLLEALNNESVYTGTTMQTC</sequence>
<dbReference type="InterPro" id="IPR024764">
    <property type="entry name" value="TFIIIC_Znf"/>
</dbReference>
<evidence type="ECO:0000313" key="2">
    <source>
        <dbReference type="EMBL" id="GAV49943.1"/>
    </source>
</evidence>
<dbReference type="SUPFAM" id="SSF50969">
    <property type="entry name" value="YVTN repeat-like/Quinoprotein amine dehydrogenase"/>
    <property type="match status" value="1"/>
</dbReference>
<evidence type="ECO:0000259" key="1">
    <source>
        <dbReference type="Pfam" id="PF12660"/>
    </source>
</evidence>
<dbReference type="Gene3D" id="2.130.10.10">
    <property type="entry name" value="YVTN repeat-like/Quinoprotein amine dehydrogenase"/>
    <property type="match status" value="1"/>
</dbReference>
<accession>A0A1Q3A2T7</accession>
<dbReference type="InterPro" id="IPR015943">
    <property type="entry name" value="WD40/YVTN_repeat-like_dom_sf"/>
</dbReference>
<comment type="caution">
    <text evidence="2">The sequence shown here is derived from an EMBL/GenBank/DDBJ whole genome shotgun (WGS) entry which is preliminary data.</text>
</comment>
<gene>
    <name evidence="2" type="ORF">ZYGR_0S00760</name>
</gene>